<dbReference type="EMBL" id="JBHLWP010000009">
    <property type="protein sequence ID" value="MFC0251643.1"/>
    <property type="molecule type" value="Genomic_DNA"/>
</dbReference>
<dbReference type="RefSeq" id="WP_379678473.1">
    <property type="nucleotide sequence ID" value="NZ_JBHLWP010000009.1"/>
</dbReference>
<keyword evidence="2" id="KW-1185">Reference proteome</keyword>
<reference evidence="1 2" key="1">
    <citation type="submission" date="2024-09" db="EMBL/GenBank/DDBJ databases">
        <authorList>
            <person name="Sun Q."/>
            <person name="Mori K."/>
        </authorList>
    </citation>
    <scope>NUCLEOTIDE SEQUENCE [LARGE SCALE GENOMIC DNA]</scope>
    <source>
        <strain evidence="1 2">CCM 7792</strain>
    </source>
</reference>
<proteinExistence type="predicted"/>
<name>A0ABV6FDQ1_9BURK</name>
<protein>
    <submittedName>
        <fullName evidence="1">Uncharacterized protein</fullName>
    </submittedName>
</protein>
<comment type="caution">
    <text evidence="1">The sequence shown here is derived from an EMBL/GenBank/DDBJ whole genome shotgun (WGS) entry which is preliminary data.</text>
</comment>
<evidence type="ECO:0000313" key="1">
    <source>
        <dbReference type="EMBL" id="MFC0251643.1"/>
    </source>
</evidence>
<dbReference type="Proteomes" id="UP001589773">
    <property type="component" value="Unassembled WGS sequence"/>
</dbReference>
<gene>
    <name evidence="1" type="ORF">ACFFJK_07055</name>
</gene>
<sequence length="120" mass="13085">MFTMILLLYLQQHREVMLESTSLRGTYQTKKACEAAAVRLRGPLPTPDGYAAAWHDAMCIPIERNVIVNQGKPVDLGRLLQDRPPVVCEGTGAWRRVAELCVPAPAPAPAPPVKDKGGAR</sequence>
<accession>A0ABV6FDQ1</accession>
<evidence type="ECO:0000313" key="2">
    <source>
        <dbReference type="Proteomes" id="UP001589773"/>
    </source>
</evidence>
<organism evidence="1 2">
    <name type="scientific">Massilia consociata</name>
    <dbReference type="NCBI Taxonomy" id="760117"/>
    <lineage>
        <taxon>Bacteria</taxon>
        <taxon>Pseudomonadati</taxon>
        <taxon>Pseudomonadota</taxon>
        <taxon>Betaproteobacteria</taxon>
        <taxon>Burkholderiales</taxon>
        <taxon>Oxalobacteraceae</taxon>
        <taxon>Telluria group</taxon>
        <taxon>Massilia</taxon>
    </lineage>
</organism>